<reference evidence="4" key="1">
    <citation type="submission" date="2021-03" db="EMBL/GenBank/DDBJ databases">
        <authorList>
            <person name="Bekaert M."/>
        </authorList>
    </citation>
    <scope>NUCLEOTIDE SEQUENCE</scope>
</reference>
<dbReference type="AlphaFoldDB" id="A0A8S3PQV4"/>
<protein>
    <recommendedName>
        <fullName evidence="3">DDE Tnp4 domain-containing protein</fullName>
    </recommendedName>
</protein>
<dbReference type="GO" id="GO:0046872">
    <property type="term" value="F:metal ion binding"/>
    <property type="evidence" value="ECO:0007669"/>
    <property type="project" value="UniProtKB-KW"/>
</dbReference>
<dbReference type="OrthoDB" id="10065726at2759"/>
<evidence type="ECO:0000259" key="3">
    <source>
        <dbReference type="Pfam" id="PF13359"/>
    </source>
</evidence>
<evidence type="ECO:0000256" key="2">
    <source>
        <dbReference type="ARBA" id="ARBA00022723"/>
    </source>
</evidence>
<evidence type="ECO:0000313" key="4">
    <source>
        <dbReference type="EMBL" id="CAG2186264.1"/>
    </source>
</evidence>
<sequence length="244" mass="27363">MLCQTFTPPRKTRNNNDSAACLNLGNILLERKRICTYAGTLINSDGKTFDRSDKSSKKLKQKLHSLYTVGVNPPGMSALTNNLIWKRVILTTALYLSSSSAETSGDSDDESLLLKTATSMIERRTIPKNGSFVDIVLSYDYQEFRRNFRLSTGTFHRIVGHLAGKVDRREYKGGRPQLTLEKQILIALWYYANTECYMSTAGRFVVSDINRKGLHSIVAQVVCDHEMNCISVNTGWPGSVHDAM</sequence>
<dbReference type="InterPro" id="IPR027806">
    <property type="entry name" value="HARBI1_dom"/>
</dbReference>
<accession>A0A8S3PQV4</accession>
<dbReference type="EMBL" id="CAJPWZ010000126">
    <property type="protein sequence ID" value="CAG2186264.1"/>
    <property type="molecule type" value="Genomic_DNA"/>
</dbReference>
<evidence type="ECO:0000313" key="5">
    <source>
        <dbReference type="Proteomes" id="UP000683360"/>
    </source>
</evidence>
<evidence type="ECO:0000256" key="1">
    <source>
        <dbReference type="ARBA" id="ARBA00001968"/>
    </source>
</evidence>
<comment type="cofactor">
    <cofactor evidence="1">
        <name>a divalent metal cation</name>
        <dbReference type="ChEBI" id="CHEBI:60240"/>
    </cofactor>
</comment>
<gene>
    <name evidence="4" type="ORF">MEDL_1803</name>
</gene>
<dbReference type="Pfam" id="PF13359">
    <property type="entry name" value="DDE_Tnp_4"/>
    <property type="match status" value="1"/>
</dbReference>
<feature type="domain" description="DDE Tnp4" evidence="3">
    <location>
        <begin position="210"/>
        <end position="243"/>
    </location>
</feature>
<proteinExistence type="predicted"/>
<keyword evidence="5" id="KW-1185">Reference proteome</keyword>
<organism evidence="4 5">
    <name type="scientific">Mytilus edulis</name>
    <name type="common">Blue mussel</name>
    <dbReference type="NCBI Taxonomy" id="6550"/>
    <lineage>
        <taxon>Eukaryota</taxon>
        <taxon>Metazoa</taxon>
        <taxon>Spiralia</taxon>
        <taxon>Lophotrochozoa</taxon>
        <taxon>Mollusca</taxon>
        <taxon>Bivalvia</taxon>
        <taxon>Autobranchia</taxon>
        <taxon>Pteriomorphia</taxon>
        <taxon>Mytilida</taxon>
        <taxon>Mytiloidea</taxon>
        <taxon>Mytilidae</taxon>
        <taxon>Mytilinae</taxon>
        <taxon>Mytilus</taxon>
    </lineage>
</organism>
<dbReference type="Proteomes" id="UP000683360">
    <property type="component" value="Unassembled WGS sequence"/>
</dbReference>
<keyword evidence="2" id="KW-0479">Metal-binding</keyword>
<name>A0A8S3PQV4_MYTED</name>
<comment type="caution">
    <text evidence="4">The sequence shown here is derived from an EMBL/GenBank/DDBJ whole genome shotgun (WGS) entry which is preliminary data.</text>
</comment>